<dbReference type="InterPro" id="IPR007263">
    <property type="entry name" value="DCC1-like"/>
</dbReference>
<dbReference type="PANTHER" id="PTHR33639:SF2">
    <property type="entry name" value="DUF393 DOMAIN-CONTAINING PROTEIN"/>
    <property type="match status" value="1"/>
</dbReference>
<protein>
    <submittedName>
        <fullName evidence="1">Thiol-disulfide oxidoreductase</fullName>
    </submittedName>
</protein>
<dbReference type="STRING" id="200991.AUC31_08855"/>
<evidence type="ECO:0000313" key="2">
    <source>
        <dbReference type="Proteomes" id="UP000067683"/>
    </source>
</evidence>
<dbReference type="OrthoDB" id="9785438at2"/>
<organism evidence="1 2">
    <name type="scientific">Planococcus rifietoensis</name>
    <dbReference type="NCBI Taxonomy" id="200991"/>
    <lineage>
        <taxon>Bacteria</taxon>
        <taxon>Bacillati</taxon>
        <taxon>Bacillota</taxon>
        <taxon>Bacilli</taxon>
        <taxon>Bacillales</taxon>
        <taxon>Caryophanaceae</taxon>
        <taxon>Planococcus</taxon>
    </lineage>
</organism>
<evidence type="ECO:0000313" key="1">
    <source>
        <dbReference type="EMBL" id="ALS75323.1"/>
    </source>
</evidence>
<dbReference type="Pfam" id="PF04134">
    <property type="entry name" value="DCC1-like"/>
    <property type="match status" value="1"/>
</dbReference>
<dbReference type="Proteomes" id="UP000067683">
    <property type="component" value="Chromosome"/>
</dbReference>
<dbReference type="AlphaFoldDB" id="A0A0U2Z619"/>
<dbReference type="InterPro" id="IPR052927">
    <property type="entry name" value="DCC_oxidoreductase"/>
</dbReference>
<keyword evidence="2" id="KW-1185">Reference proteome</keyword>
<dbReference type="KEGG" id="prt:AUC31_08855"/>
<proteinExistence type="predicted"/>
<reference evidence="1" key="1">
    <citation type="submission" date="2016-01" db="EMBL/GenBank/DDBJ databases">
        <title>Complete genome of Planococcus rifietoensis type strain M8.</title>
        <authorList>
            <person name="See-Too W.S."/>
        </authorList>
    </citation>
    <scope>NUCLEOTIDE SEQUENCE [LARGE SCALE GENOMIC DNA]</scope>
    <source>
        <strain evidence="1">M8</strain>
    </source>
</reference>
<sequence length="133" mass="15105">MEHAIVLFDGDCNFCDSSVQFIINHDPAGYFQFASLQSEIGQELSKKHNVPDDVDSLVLIEGGEAYVKSEGALKISHHLTGLWKLAYHLQPFPRVLRDGAYDVIAKNRYKVFGKLDSCMLPPPHIRKRFLDQF</sequence>
<dbReference type="RefSeq" id="WP_058382030.1">
    <property type="nucleotide sequence ID" value="NZ_CP013659.2"/>
</dbReference>
<dbReference type="GO" id="GO:0015035">
    <property type="term" value="F:protein-disulfide reductase activity"/>
    <property type="evidence" value="ECO:0007669"/>
    <property type="project" value="InterPro"/>
</dbReference>
<dbReference type="PANTHER" id="PTHR33639">
    <property type="entry name" value="THIOL-DISULFIDE OXIDOREDUCTASE DCC"/>
    <property type="match status" value="1"/>
</dbReference>
<gene>
    <name evidence="1" type="ORF">AUC31_08855</name>
</gene>
<name>A0A0U2Z619_9BACL</name>
<dbReference type="EMBL" id="CP013659">
    <property type="protein sequence ID" value="ALS75323.1"/>
    <property type="molecule type" value="Genomic_DNA"/>
</dbReference>
<accession>A0A0U2Z619</accession>